<dbReference type="SUPFAM" id="SSF90123">
    <property type="entry name" value="ABC transporter transmembrane region"/>
    <property type="match status" value="1"/>
</dbReference>
<proteinExistence type="predicted"/>
<sequence>MALTSPVAADGESLRSHAFGVRWPLLLQAPERPRIADPVVVDDAPTPAQFTWRVILGAKKFTLPGGGLLILSNIAAAALPVIAGTAVDRGIAAGDLGQLLLWTIVLALDVGVMSLTFRFGSRMGFFGMQTVQHRLRMQVTERLLHPAGMKDRRLGGALLSIATGDVFRLAATMQLGIYPVGEIAAILASAVILLTISWPLGLAVLIGGPLMLWLMTSAGRPLQRRSREQQALAAGATGRATDLITGYRVIKGLRAETEASARYFGVSQLAMDGALRARSSRALFLVSMNTVTGVFIAALTVCAAWFALTGRLSVGELVAVVGVTQFLVGPLTMLPANAGAIWATGVASAERVLDLLRAPVEHDGASGPSVQAPASPGVRVVYDGADVLTAAPGEFVGVRTGGRTSRDLITLLADGRSTGGSGQVVLTASRSDDTDAASLPIEAYRASVLTAPHAADLFDGTIRENLTPGRTDTDVLLYSALHAAACDDIVESLPEGVETRVGEGGTSLSGGQRQRVALARALTADPPVLVLHEPTTAVDAVTENAVASRLGAFRSGRTTLVLTESPTMLANCDRVVEL</sequence>
<dbReference type="RefSeq" id="WP_052540154.1">
    <property type="nucleotide sequence ID" value="NZ_CP006842.1"/>
</dbReference>
<feature type="transmembrane region" description="Helical" evidence="5">
    <location>
        <begin position="282"/>
        <end position="308"/>
    </location>
</feature>
<dbReference type="eggNOG" id="COG1132">
    <property type="taxonomic scope" value="Bacteria"/>
</dbReference>
<feature type="domain" description="ABC transporter" evidence="6">
    <location>
        <begin position="350"/>
        <end position="578"/>
    </location>
</feature>
<dbReference type="CDD" id="cd07346">
    <property type="entry name" value="ABC_6TM_exporters"/>
    <property type="match status" value="1"/>
</dbReference>
<dbReference type="GO" id="GO:0015421">
    <property type="term" value="F:ABC-type oligopeptide transporter activity"/>
    <property type="evidence" value="ECO:0007669"/>
    <property type="project" value="TreeGrafter"/>
</dbReference>
<dbReference type="Pfam" id="PF00005">
    <property type="entry name" value="ABC_tran"/>
    <property type="match status" value="1"/>
</dbReference>
<dbReference type="Gene3D" id="3.40.50.300">
    <property type="entry name" value="P-loop containing nucleotide triphosphate hydrolases"/>
    <property type="match status" value="1"/>
</dbReference>
<feature type="transmembrane region" description="Helical" evidence="5">
    <location>
        <begin position="183"/>
        <end position="215"/>
    </location>
</feature>
<dbReference type="GO" id="GO:0016887">
    <property type="term" value="F:ATP hydrolysis activity"/>
    <property type="evidence" value="ECO:0007669"/>
    <property type="project" value="InterPro"/>
</dbReference>
<evidence type="ECO:0000313" key="9">
    <source>
        <dbReference type="Proteomes" id="UP000023703"/>
    </source>
</evidence>
<dbReference type="GO" id="GO:0005886">
    <property type="term" value="C:plasma membrane"/>
    <property type="evidence" value="ECO:0007669"/>
    <property type="project" value="UniProtKB-SubCell"/>
</dbReference>
<evidence type="ECO:0000256" key="1">
    <source>
        <dbReference type="ARBA" id="ARBA00004651"/>
    </source>
</evidence>
<dbReference type="InterPro" id="IPR039421">
    <property type="entry name" value="Type_1_exporter"/>
</dbReference>
<dbReference type="InterPro" id="IPR036640">
    <property type="entry name" value="ABC1_TM_sf"/>
</dbReference>
<dbReference type="InterPro" id="IPR017871">
    <property type="entry name" value="ABC_transporter-like_CS"/>
</dbReference>
<name>X5DNX7_9CORY</name>
<dbReference type="InterPro" id="IPR027417">
    <property type="entry name" value="P-loop_NTPase"/>
</dbReference>
<keyword evidence="4 5" id="KW-0472">Membrane</keyword>
<dbReference type="PROSITE" id="PS50893">
    <property type="entry name" value="ABC_TRANSPORTER_2"/>
    <property type="match status" value="1"/>
</dbReference>
<keyword evidence="2 5" id="KW-0812">Transmembrane</keyword>
<dbReference type="InterPro" id="IPR003439">
    <property type="entry name" value="ABC_transporter-like_ATP-bd"/>
</dbReference>
<dbReference type="EMBL" id="CP006842">
    <property type="protein sequence ID" value="AHW64873.1"/>
    <property type="molecule type" value="Genomic_DNA"/>
</dbReference>
<dbReference type="AlphaFoldDB" id="X5DNX7"/>
<dbReference type="PANTHER" id="PTHR43394">
    <property type="entry name" value="ATP-DEPENDENT PERMEASE MDL1, MITOCHONDRIAL"/>
    <property type="match status" value="1"/>
</dbReference>
<dbReference type="SUPFAM" id="SSF52540">
    <property type="entry name" value="P-loop containing nucleoside triphosphate hydrolases"/>
    <property type="match status" value="1"/>
</dbReference>
<accession>X5DNX7</accession>
<reference evidence="8 9" key="1">
    <citation type="journal article" date="2015" name="Int. J. Syst. Evol. Microbiol.">
        <title>Revisiting Corynebacterium glyciniphilum (ex Kubota et al., 1972) sp. nov., nom. rev., isolated from putrefied banana.</title>
        <authorList>
            <person name="Al-Dilaimi A."/>
            <person name="Bednarz H."/>
            <person name="Lomker A."/>
            <person name="Niehaus K."/>
            <person name="Kalinowski J."/>
            <person name="Ruckert C."/>
        </authorList>
    </citation>
    <scope>NUCLEOTIDE SEQUENCE [LARGE SCALE GENOMIC DNA]</scope>
    <source>
        <strain evidence="8">AJ 3170</strain>
    </source>
</reference>
<comment type="subcellular location">
    <subcellularLocation>
        <location evidence="1">Cell membrane</location>
        <topology evidence="1">Multi-pass membrane protein</topology>
    </subcellularLocation>
</comment>
<dbReference type="PANTHER" id="PTHR43394:SF1">
    <property type="entry name" value="ATP-BINDING CASSETTE SUB-FAMILY B MEMBER 10, MITOCHONDRIAL"/>
    <property type="match status" value="1"/>
</dbReference>
<feature type="domain" description="ABC transmembrane type-1" evidence="7">
    <location>
        <begin position="65"/>
        <end position="341"/>
    </location>
</feature>
<protein>
    <submittedName>
        <fullName evidence="8">ABC-type transporter, permease subunit</fullName>
    </submittedName>
</protein>
<dbReference type="OrthoDB" id="4966664at2"/>
<organism evidence="8 9">
    <name type="scientific">Corynebacterium glyciniphilum AJ 3170</name>
    <dbReference type="NCBI Taxonomy" id="1404245"/>
    <lineage>
        <taxon>Bacteria</taxon>
        <taxon>Bacillati</taxon>
        <taxon>Actinomycetota</taxon>
        <taxon>Actinomycetes</taxon>
        <taxon>Mycobacteriales</taxon>
        <taxon>Corynebacteriaceae</taxon>
        <taxon>Corynebacterium</taxon>
    </lineage>
</organism>
<dbReference type="HOGENOM" id="CLU_000604_84_3_11"/>
<dbReference type="GO" id="GO:0005524">
    <property type="term" value="F:ATP binding"/>
    <property type="evidence" value="ECO:0007669"/>
    <property type="project" value="InterPro"/>
</dbReference>
<keyword evidence="9" id="KW-1185">Reference proteome</keyword>
<dbReference type="KEGG" id="cgy:CGLY_12165"/>
<evidence type="ECO:0000256" key="3">
    <source>
        <dbReference type="ARBA" id="ARBA00022989"/>
    </source>
</evidence>
<dbReference type="InterPro" id="IPR011527">
    <property type="entry name" value="ABC1_TM_dom"/>
</dbReference>
<evidence type="ECO:0000256" key="4">
    <source>
        <dbReference type="ARBA" id="ARBA00023136"/>
    </source>
</evidence>
<gene>
    <name evidence="8" type="ORF">CGLY_12165</name>
</gene>
<dbReference type="Pfam" id="PF00664">
    <property type="entry name" value="ABC_membrane"/>
    <property type="match status" value="1"/>
</dbReference>
<feature type="transmembrane region" description="Helical" evidence="5">
    <location>
        <begin position="99"/>
        <end position="119"/>
    </location>
</feature>
<keyword evidence="3 5" id="KW-1133">Transmembrane helix</keyword>
<dbReference type="Gene3D" id="1.20.1560.10">
    <property type="entry name" value="ABC transporter type 1, transmembrane domain"/>
    <property type="match status" value="1"/>
</dbReference>
<feature type="transmembrane region" description="Helical" evidence="5">
    <location>
        <begin position="68"/>
        <end position="87"/>
    </location>
</feature>
<evidence type="ECO:0000313" key="8">
    <source>
        <dbReference type="EMBL" id="AHW64873.1"/>
    </source>
</evidence>
<evidence type="ECO:0000259" key="7">
    <source>
        <dbReference type="PROSITE" id="PS50929"/>
    </source>
</evidence>
<dbReference type="PROSITE" id="PS50929">
    <property type="entry name" value="ABC_TM1F"/>
    <property type="match status" value="1"/>
</dbReference>
<evidence type="ECO:0000259" key="6">
    <source>
        <dbReference type="PROSITE" id="PS50893"/>
    </source>
</evidence>
<dbReference type="STRING" id="1404245.CGLY_12165"/>
<feature type="transmembrane region" description="Helical" evidence="5">
    <location>
        <begin position="154"/>
        <end position="177"/>
    </location>
</feature>
<evidence type="ECO:0000256" key="5">
    <source>
        <dbReference type="SAM" id="Phobius"/>
    </source>
</evidence>
<dbReference type="Proteomes" id="UP000023703">
    <property type="component" value="Chromosome"/>
</dbReference>
<dbReference type="PROSITE" id="PS00211">
    <property type="entry name" value="ABC_TRANSPORTER_1"/>
    <property type="match status" value="1"/>
</dbReference>
<evidence type="ECO:0000256" key="2">
    <source>
        <dbReference type="ARBA" id="ARBA00022692"/>
    </source>
</evidence>